<comment type="catalytic activity">
    <reaction evidence="1">
        <text>an S-(2-hydroxyacyl)glutathione + H2O = a 2-hydroxy carboxylate + glutathione + H(+)</text>
        <dbReference type="Rhea" id="RHEA:21864"/>
        <dbReference type="ChEBI" id="CHEBI:15377"/>
        <dbReference type="ChEBI" id="CHEBI:15378"/>
        <dbReference type="ChEBI" id="CHEBI:57925"/>
        <dbReference type="ChEBI" id="CHEBI:58896"/>
        <dbReference type="ChEBI" id="CHEBI:71261"/>
        <dbReference type="EC" id="3.1.2.6"/>
    </reaction>
</comment>
<dbReference type="NCBIfam" id="TIGR03413">
    <property type="entry name" value="GSH_gloB"/>
    <property type="match status" value="1"/>
</dbReference>
<dbReference type="GO" id="GO:0046872">
    <property type="term" value="F:metal ion binding"/>
    <property type="evidence" value="ECO:0007669"/>
    <property type="project" value="UniProtKB-KW"/>
</dbReference>
<organism evidence="11">
    <name type="scientific">mine drainage metagenome</name>
    <dbReference type="NCBI Taxonomy" id="410659"/>
    <lineage>
        <taxon>unclassified sequences</taxon>
        <taxon>metagenomes</taxon>
        <taxon>ecological metagenomes</taxon>
    </lineage>
</organism>
<evidence type="ECO:0000256" key="6">
    <source>
        <dbReference type="ARBA" id="ARBA00022723"/>
    </source>
</evidence>
<sequence>MITVTDIPALADNYIWALVSETGGAVIVDPGEADPVIRYFDQKHCHLEAILLTHHHPDHTDGVEPLLGYLNVQVPVYGPFDTLGRVPIQPVHEADRILLPSGAVFTVLAVPGHTADHVAYQGEGLLFPGDTLFSAGCGRLFEARMEDLFASVQRLGRLDPSTRAYPAHEYTLANLAFAATLEPDNRLIAQYRGQARKQRMQKRATLPTTIGLEHAVNPFLRTATGSIRTAAEHHAGKPLGQLFEIFREIRLWKDHFIAREDVM</sequence>
<comment type="similarity">
    <text evidence="4">Belongs to the metallo-beta-lactamase superfamily. Glyoxalase II family.</text>
</comment>
<name>T1CT74_9ZZZZ</name>
<dbReference type="EC" id="3.1.2.6" evidence="5"/>
<comment type="cofactor">
    <cofactor evidence="2">
        <name>Zn(2+)</name>
        <dbReference type="ChEBI" id="CHEBI:29105"/>
    </cofactor>
</comment>
<reference evidence="11" key="2">
    <citation type="journal article" date="2014" name="ISME J.">
        <title>Microbial stratification in low pH oxic and suboxic macroscopic growths along an acid mine drainage.</title>
        <authorList>
            <person name="Mendez-Garcia C."/>
            <person name="Mesa V."/>
            <person name="Sprenger R.R."/>
            <person name="Richter M."/>
            <person name="Diez M.S."/>
            <person name="Solano J."/>
            <person name="Bargiela R."/>
            <person name="Golyshina O.V."/>
            <person name="Manteca A."/>
            <person name="Ramos J.L."/>
            <person name="Gallego J.R."/>
            <person name="Llorente I."/>
            <person name="Martins Dos Santos V.A."/>
            <person name="Jensen O.N."/>
            <person name="Pelaez A.I."/>
            <person name="Sanchez J."/>
            <person name="Ferrer M."/>
        </authorList>
    </citation>
    <scope>NUCLEOTIDE SEQUENCE</scope>
</reference>
<dbReference type="CDD" id="cd07723">
    <property type="entry name" value="hydroxyacylglutathione_hydrolase_MBL-fold"/>
    <property type="match status" value="1"/>
</dbReference>
<dbReference type="InterPro" id="IPR036866">
    <property type="entry name" value="RibonucZ/Hydroxyglut_hydro"/>
</dbReference>
<evidence type="ECO:0000256" key="9">
    <source>
        <dbReference type="ARBA" id="ARBA00031044"/>
    </source>
</evidence>
<dbReference type="PANTHER" id="PTHR43705">
    <property type="entry name" value="HYDROXYACYLGLUTATHIONE HYDROLASE"/>
    <property type="match status" value="1"/>
</dbReference>
<dbReference type="Pfam" id="PF00753">
    <property type="entry name" value="Lactamase_B"/>
    <property type="match status" value="1"/>
</dbReference>
<dbReference type="InterPro" id="IPR001279">
    <property type="entry name" value="Metallo-B-lactamas"/>
</dbReference>
<evidence type="ECO:0000256" key="8">
    <source>
        <dbReference type="ARBA" id="ARBA00022833"/>
    </source>
</evidence>
<dbReference type="EMBL" id="AUZY01002658">
    <property type="protein sequence ID" value="EQD71834.1"/>
    <property type="molecule type" value="Genomic_DNA"/>
</dbReference>
<dbReference type="Gene3D" id="3.60.15.10">
    <property type="entry name" value="Ribonuclease Z/Hydroxyacylglutathione hydrolase-like"/>
    <property type="match status" value="1"/>
</dbReference>
<proteinExistence type="inferred from homology"/>
<dbReference type="SMART" id="SM00849">
    <property type="entry name" value="Lactamase_B"/>
    <property type="match status" value="1"/>
</dbReference>
<dbReference type="SUPFAM" id="SSF56281">
    <property type="entry name" value="Metallo-hydrolase/oxidoreductase"/>
    <property type="match status" value="1"/>
</dbReference>
<dbReference type="InterPro" id="IPR032282">
    <property type="entry name" value="HAGH_C"/>
</dbReference>
<dbReference type="InterPro" id="IPR035680">
    <property type="entry name" value="Clx_II_MBL"/>
</dbReference>
<accession>T1CT74</accession>
<dbReference type="InterPro" id="IPR017782">
    <property type="entry name" value="Hydroxyacylglutathione_Hdrlase"/>
</dbReference>
<comment type="pathway">
    <text evidence="3">Secondary metabolite metabolism; methylglyoxal degradation; (R)-lactate from methylglyoxal: step 2/2.</text>
</comment>
<comment type="caution">
    <text evidence="11">The sequence shown here is derived from an EMBL/GenBank/DDBJ whole genome shotgun (WGS) entry which is preliminary data.</text>
</comment>
<keyword evidence="7 11" id="KW-0378">Hydrolase</keyword>
<dbReference type="PANTHER" id="PTHR43705:SF1">
    <property type="entry name" value="HYDROXYACYLGLUTATHIONE HYDROLASE GLOB"/>
    <property type="match status" value="1"/>
</dbReference>
<evidence type="ECO:0000256" key="7">
    <source>
        <dbReference type="ARBA" id="ARBA00022801"/>
    </source>
</evidence>
<gene>
    <name evidence="11" type="ORF">B1B_04247</name>
</gene>
<dbReference type="GO" id="GO:0019243">
    <property type="term" value="P:methylglyoxal catabolic process to D-lactate via S-lactoyl-glutathione"/>
    <property type="evidence" value="ECO:0007669"/>
    <property type="project" value="InterPro"/>
</dbReference>
<dbReference type="InterPro" id="IPR050110">
    <property type="entry name" value="Glyoxalase_II_hydrolase"/>
</dbReference>
<evidence type="ECO:0000256" key="2">
    <source>
        <dbReference type="ARBA" id="ARBA00001947"/>
    </source>
</evidence>
<evidence type="ECO:0000256" key="1">
    <source>
        <dbReference type="ARBA" id="ARBA00001623"/>
    </source>
</evidence>
<feature type="domain" description="Metallo-beta-lactamase" evidence="10">
    <location>
        <begin position="12"/>
        <end position="168"/>
    </location>
</feature>
<reference evidence="11" key="1">
    <citation type="submission" date="2013-08" db="EMBL/GenBank/DDBJ databases">
        <authorList>
            <person name="Mendez C."/>
            <person name="Richter M."/>
            <person name="Ferrer M."/>
            <person name="Sanchez J."/>
        </authorList>
    </citation>
    <scope>NUCLEOTIDE SEQUENCE</scope>
</reference>
<dbReference type="AlphaFoldDB" id="T1CT74"/>
<dbReference type="HAMAP" id="MF_01374">
    <property type="entry name" value="Glyoxalase_2"/>
    <property type="match status" value="1"/>
</dbReference>
<keyword evidence="8" id="KW-0862">Zinc</keyword>
<evidence type="ECO:0000259" key="10">
    <source>
        <dbReference type="SMART" id="SM00849"/>
    </source>
</evidence>
<evidence type="ECO:0000313" key="11">
    <source>
        <dbReference type="EMBL" id="EQD71834.1"/>
    </source>
</evidence>
<dbReference type="PIRSF" id="PIRSF005457">
    <property type="entry name" value="Glx"/>
    <property type="match status" value="1"/>
</dbReference>
<evidence type="ECO:0000256" key="4">
    <source>
        <dbReference type="ARBA" id="ARBA00006759"/>
    </source>
</evidence>
<evidence type="ECO:0000256" key="3">
    <source>
        <dbReference type="ARBA" id="ARBA00004963"/>
    </source>
</evidence>
<dbReference type="GO" id="GO:0004416">
    <property type="term" value="F:hydroxyacylglutathione hydrolase activity"/>
    <property type="evidence" value="ECO:0007669"/>
    <property type="project" value="UniProtKB-EC"/>
</dbReference>
<dbReference type="Pfam" id="PF16123">
    <property type="entry name" value="HAGH_C"/>
    <property type="match status" value="1"/>
</dbReference>
<evidence type="ECO:0000256" key="5">
    <source>
        <dbReference type="ARBA" id="ARBA00011917"/>
    </source>
</evidence>
<keyword evidence="6" id="KW-0479">Metal-binding</keyword>
<protein>
    <recommendedName>
        <fullName evidence="5">hydroxyacylglutathione hydrolase</fullName>
        <ecNumber evidence="5">3.1.2.6</ecNumber>
    </recommendedName>
    <alternativeName>
        <fullName evidence="9">Glyoxalase II</fullName>
    </alternativeName>
</protein>